<gene>
    <name evidence="2" type="ORF">CBF36_01575</name>
</gene>
<dbReference type="RefSeq" id="WP_125956019.1">
    <property type="nucleotide sequence ID" value="NZ_JAQEJV010000002.1"/>
</dbReference>
<protein>
    <recommendedName>
        <fullName evidence="4">DUF4367 domain-containing protein</fullName>
    </recommendedName>
</protein>
<evidence type="ECO:0000313" key="3">
    <source>
        <dbReference type="Proteomes" id="UP000288490"/>
    </source>
</evidence>
<dbReference type="AlphaFoldDB" id="A0A429ZQC8"/>
<dbReference type="OrthoDB" id="2768418at2"/>
<comment type="caution">
    <text evidence="2">The sequence shown here is derived from an EMBL/GenBank/DDBJ whole genome shotgun (WGS) entry which is preliminary data.</text>
</comment>
<evidence type="ECO:0000256" key="1">
    <source>
        <dbReference type="SAM" id="Phobius"/>
    </source>
</evidence>
<feature type="transmembrane region" description="Helical" evidence="1">
    <location>
        <begin position="61"/>
        <end position="80"/>
    </location>
</feature>
<reference evidence="2 3" key="1">
    <citation type="submission" date="2017-05" db="EMBL/GenBank/DDBJ databases">
        <title>Vagococcus spp. assemblies.</title>
        <authorList>
            <person name="Gulvik C.A."/>
        </authorList>
    </citation>
    <scope>NUCLEOTIDE SEQUENCE [LARGE SCALE GENOMIC DNA]</scope>
    <source>
        <strain evidence="2 3">SS1994</strain>
    </source>
</reference>
<keyword evidence="1" id="KW-0812">Transmembrane</keyword>
<proteinExistence type="predicted"/>
<keyword evidence="1" id="KW-0472">Membrane</keyword>
<name>A0A429ZQC8_9ENTE</name>
<evidence type="ECO:0008006" key="4">
    <source>
        <dbReference type="Google" id="ProtNLM"/>
    </source>
</evidence>
<dbReference type="EMBL" id="NGJT01000002">
    <property type="protein sequence ID" value="RST95885.1"/>
    <property type="molecule type" value="Genomic_DNA"/>
</dbReference>
<accession>A0A429ZQC8</accession>
<keyword evidence="3" id="KW-1185">Reference proteome</keyword>
<keyword evidence="1" id="KW-1133">Transmembrane helix</keyword>
<evidence type="ECO:0000313" key="2">
    <source>
        <dbReference type="EMBL" id="RST95885.1"/>
    </source>
</evidence>
<organism evidence="2 3">
    <name type="scientific">Vagococcus bubulae</name>
    <dbReference type="NCBI Taxonomy" id="1977868"/>
    <lineage>
        <taxon>Bacteria</taxon>
        <taxon>Bacillati</taxon>
        <taxon>Bacillota</taxon>
        <taxon>Bacilli</taxon>
        <taxon>Lactobacillales</taxon>
        <taxon>Enterococcaceae</taxon>
        <taxon>Vagococcus</taxon>
    </lineage>
</organism>
<dbReference type="Proteomes" id="UP000288490">
    <property type="component" value="Unassembled WGS sequence"/>
</dbReference>
<sequence>MGKNEKFERKIIEEIANRLVEEEFDKEQEVHHFSSSYQSNKKIFLKQVSTKKTNIKFGLKHALMVAIIITFLIPTTIYASKEIYQWIVNKNNYELNISLSDSKKYNHDHFYKLKFDYIPRDMVEDNDSNKFSYKNNINSGGISFVLWQLSGKDDFKELYTKDYKELTISHHPSIVIKKNMMNSGDIQFDTVVYLFFEKEGYVLQAYISNDVKESEWKKMLEKVYLEETNEKDATHYGILSKDLFKGKQPEKNYYLPKNSSNIHKIGDAVNTKVYDTQEVLFTVKSATVMDNIKLLDKNNFNSNSYEQLKDKQLIANDGELLPFNQKIIKKGDGIQTLDEVVGERKVKTKFVYLTATIENKSKKTIKDLYFQNRLYLLEDSKKGLSVTKEEVNFTPYSGEVDYLDSHGEGKSFYKMPDIKHGEKREIKFGYFVDDTQISKMFLPVLYYGDIEKLNAKGLEWIEIRQ</sequence>